<keyword evidence="1" id="KW-0812">Transmembrane</keyword>
<accession>A0A1S8WR81</accession>
<sequence length="414" mass="47480">MKSRQFLKIGDEHTFICHSSSLRIREVHKSTMLARRRIVAVIFLLLSTSYLLYKVSVKFERVATGSKVDMKLGDLYLPEGLDVQLFRATPIMKQATPIMKQSVKSKLPKLDTLAWPDGTLSSVSTTQLIQNHSMLTKPGPFQPVLSYSQRLLFQKLLKTVADLLLENGFGDRFMLSADAVLGSFRHHDVVPWADHAGFLVDVTIRVKVRSLLRTLSPEILLHQTPTQDIVFAKTMESSENHMDLQQGHFTTLQEYGWPHIHIEYFEANGTHIKSIKQARPPQYTWPYDAVFPLYLRPFGSDWFPAPRNPKEFLRWRYGSVDLCETQTKSHITERLLPLELIPCSDLGERYAFVEHRVCGPGVQVASNDEMMLGEERLMRRKSKDTFDIIHRICLAAPVESIKCDMYTLQCADPY</sequence>
<evidence type="ECO:0000256" key="1">
    <source>
        <dbReference type="SAM" id="Phobius"/>
    </source>
</evidence>
<evidence type="ECO:0000313" key="2">
    <source>
        <dbReference type="EMBL" id="OON16982.1"/>
    </source>
</evidence>
<keyword evidence="1" id="KW-0472">Membrane</keyword>
<organism evidence="2 3">
    <name type="scientific">Opisthorchis viverrini</name>
    <name type="common">Southeast Asian liver fluke</name>
    <dbReference type="NCBI Taxonomy" id="6198"/>
    <lineage>
        <taxon>Eukaryota</taxon>
        <taxon>Metazoa</taxon>
        <taxon>Spiralia</taxon>
        <taxon>Lophotrochozoa</taxon>
        <taxon>Platyhelminthes</taxon>
        <taxon>Trematoda</taxon>
        <taxon>Digenea</taxon>
        <taxon>Opisthorchiida</taxon>
        <taxon>Opisthorchiata</taxon>
        <taxon>Opisthorchiidae</taxon>
        <taxon>Opisthorchis</taxon>
    </lineage>
</organism>
<feature type="transmembrane region" description="Helical" evidence="1">
    <location>
        <begin position="33"/>
        <end position="53"/>
    </location>
</feature>
<reference evidence="2 3" key="1">
    <citation type="submission" date="2015-03" db="EMBL/GenBank/DDBJ databases">
        <title>Draft genome of the nematode, Opisthorchis viverrini.</title>
        <authorList>
            <person name="Mitreva M."/>
        </authorList>
    </citation>
    <scope>NUCLEOTIDE SEQUENCE [LARGE SCALE GENOMIC DNA]</scope>
    <source>
        <strain evidence="2">Khon Kaen</strain>
    </source>
</reference>
<name>A0A1S8WR81_OPIVI</name>
<protein>
    <submittedName>
        <fullName evidence="2">Uncharacterized protein</fullName>
    </submittedName>
</protein>
<dbReference type="EMBL" id="KV896116">
    <property type="protein sequence ID" value="OON16982.1"/>
    <property type="molecule type" value="Genomic_DNA"/>
</dbReference>
<dbReference type="Proteomes" id="UP000243686">
    <property type="component" value="Unassembled WGS sequence"/>
</dbReference>
<keyword evidence="3" id="KW-1185">Reference proteome</keyword>
<dbReference type="AlphaFoldDB" id="A0A1S8WR81"/>
<gene>
    <name evidence="2" type="ORF">X801_07187</name>
</gene>
<evidence type="ECO:0000313" key="3">
    <source>
        <dbReference type="Proteomes" id="UP000243686"/>
    </source>
</evidence>
<proteinExistence type="predicted"/>
<keyword evidence="1" id="KW-1133">Transmembrane helix</keyword>